<dbReference type="EMBL" id="BARW01012919">
    <property type="protein sequence ID" value="GAI74369.1"/>
    <property type="molecule type" value="Genomic_DNA"/>
</dbReference>
<organism evidence="1">
    <name type="scientific">marine sediment metagenome</name>
    <dbReference type="NCBI Taxonomy" id="412755"/>
    <lineage>
        <taxon>unclassified sequences</taxon>
        <taxon>metagenomes</taxon>
        <taxon>ecological metagenomes</taxon>
    </lineage>
</organism>
<gene>
    <name evidence="1" type="ORF">S12H4_24031</name>
</gene>
<comment type="caution">
    <text evidence="1">The sequence shown here is derived from an EMBL/GenBank/DDBJ whole genome shotgun (WGS) entry which is preliminary data.</text>
</comment>
<proteinExistence type="predicted"/>
<reference evidence="1" key="1">
    <citation type="journal article" date="2014" name="Front. Microbiol.">
        <title>High frequency of phylogenetically diverse reductive dehalogenase-homologous genes in deep subseafloor sedimentary metagenomes.</title>
        <authorList>
            <person name="Kawai M."/>
            <person name="Futagami T."/>
            <person name="Toyoda A."/>
            <person name="Takaki Y."/>
            <person name="Nishi S."/>
            <person name="Hori S."/>
            <person name="Arai W."/>
            <person name="Tsubouchi T."/>
            <person name="Morono Y."/>
            <person name="Uchiyama I."/>
            <person name="Ito T."/>
            <person name="Fujiyama A."/>
            <person name="Inagaki F."/>
            <person name="Takami H."/>
        </authorList>
    </citation>
    <scope>NUCLEOTIDE SEQUENCE</scope>
    <source>
        <strain evidence="1">Expedition CK06-06</strain>
    </source>
</reference>
<name>X1T2V2_9ZZZZ</name>
<protein>
    <submittedName>
        <fullName evidence="1">Uncharacterized protein</fullName>
    </submittedName>
</protein>
<sequence>LLLPVMTTAQKNAISAPAEGLMVYDVTLHKLCIRVAAAWETVTSA</sequence>
<feature type="non-terminal residue" evidence="1">
    <location>
        <position position="1"/>
    </location>
</feature>
<evidence type="ECO:0000313" key="1">
    <source>
        <dbReference type="EMBL" id="GAI74369.1"/>
    </source>
</evidence>
<dbReference type="AlphaFoldDB" id="X1T2V2"/>
<accession>X1T2V2</accession>